<evidence type="ECO:0000256" key="1">
    <source>
        <dbReference type="HAMAP-Rule" id="MF_01411"/>
    </source>
</evidence>
<evidence type="ECO:0000313" key="5">
    <source>
        <dbReference type="Proteomes" id="UP001268089"/>
    </source>
</evidence>
<keyword evidence="1" id="KW-0732">Signal</keyword>
<dbReference type="InterPro" id="IPR007543">
    <property type="entry name" value="LptD_C"/>
</dbReference>
<keyword evidence="5" id="KW-1185">Reference proteome</keyword>
<dbReference type="PANTHER" id="PTHR30189:SF1">
    <property type="entry name" value="LPS-ASSEMBLY PROTEIN LPTD"/>
    <property type="match status" value="1"/>
</dbReference>
<dbReference type="InterPro" id="IPR050218">
    <property type="entry name" value="LptD"/>
</dbReference>
<evidence type="ECO:0000313" key="4">
    <source>
        <dbReference type="EMBL" id="MDR7307351.1"/>
    </source>
</evidence>
<dbReference type="EMBL" id="JAVDXO010000005">
    <property type="protein sequence ID" value="MDR7307351.1"/>
    <property type="molecule type" value="Genomic_DNA"/>
</dbReference>
<name>A0ABU1ZS20_9BURK</name>
<sequence precursor="true">MRFPPRDLTRRPPHCPPPLTRLVALVALACVQMAVQAQEAAPAGESVENAPATLLPTQRLQESLSPAQRESAPMFLLGERISGRPDLETVVEGQAELRKPGTVIKADRLEYNAPDDQAKATGNVRINRGGNVFEGPQLELKLEAFEGFFLQPRYQFLQGDAHGDASRADFVDASTTVVHDATYTTCRRKPGPGWMPDWVLKAANITFDSDEDVGIAHGAYLNFKGVPILPVPAISFPLSDKRKSGLLPPTVGFDNVNGAELSVPYYWNIAPNRDATLTPTVMAARGADLGAEFRYLEPTYAGVLRANYMPSDKLRSADRWGATVNQTGTYDTGLQGIGNVSYLLNLNRVSDDNYWRDFTRSSGSLTQRLLPNNASVGWTEGPVALTASVLQWQTLQDPTAPIVPPYDRVPQLTARYTQTNQGGFDWSLEGDFTQFQADRSLTLQPNAQRVYGLAQVSRPWVGAAGFVVPKLQLHTAAYQFDNPIANGNRSADSTVPTFSLDAGLVFERDASYFGRALVQTLEPRAFYVRTPYHNQSLLPNYDTAANDFNFASIYTENAFGGHDKISDNNLLTLGVTTRLLDADTGVQLARFGVAQRFRFEEQQVTLTPSTATAQPGFSDVLFGAAVNVNERWALDSTVQYNPRTDKSERSTIGTRYSPSNYRVVNLAYRFQRDVSEQVDVSWQWPLNDLWGDRGQDLGAGRGMGEGRYYAVGRMNYSMDERRLVDTLLGVEYDAGCWLARVVVGRVQTSTSSATESIKFELEFVGFTRLGVSPLQTLKSNISRYQNLREVGGTNSRFSNYD</sequence>
<comment type="caution">
    <text evidence="4">The sequence shown here is derived from an EMBL/GenBank/DDBJ whole genome shotgun (WGS) entry which is preliminary data.</text>
</comment>
<dbReference type="Pfam" id="PF04453">
    <property type="entry name" value="LptD"/>
    <property type="match status" value="1"/>
</dbReference>
<reference evidence="4 5" key="1">
    <citation type="submission" date="2023-07" db="EMBL/GenBank/DDBJ databases">
        <title>Sorghum-associated microbial communities from plants grown in Nebraska, USA.</title>
        <authorList>
            <person name="Schachtman D."/>
        </authorList>
    </citation>
    <scope>NUCLEOTIDE SEQUENCE [LARGE SCALE GENOMIC DNA]</scope>
    <source>
        <strain evidence="4 5">BE308</strain>
    </source>
</reference>
<comment type="function">
    <text evidence="1">Together with LptE, is involved in the assembly of lipopolysaccharide (LPS) at the surface of the outer membrane.</text>
</comment>
<dbReference type="PANTHER" id="PTHR30189">
    <property type="entry name" value="LPS-ASSEMBLY PROTEIN"/>
    <property type="match status" value="1"/>
</dbReference>
<keyword evidence="1" id="KW-0472">Membrane</keyword>
<dbReference type="Proteomes" id="UP001268089">
    <property type="component" value="Unassembled WGS sequence"/>
</dbReference>
<protein>
    <recommendedName>
        <fullName evidence="1">LPS-assembly protein LptD</fullName>
    </recommendedName>
</protein>
<dbReference type="InterPro" id="IPR020889">
    <property type="entry name" value="LipoPS_assembly_LptD"/>
</dbReference>
<proteinExistence type="inferred from homology"/>
<feature type="chain" id="PRO_5044943889" description="LPS-assembly protein LptD" evidence="1">
    <location>
        <begin position="38"/>
        <end position="801"/>
    </location>
</feature>
<evidence type="ECO:0000259" key="3">
    <source>
        <dbReference type="Pfam" id="PF19838"/>
    </source>
</evidence>
<accession>A0ABU1ZS20</accession>
<evidence type="ECO:0000259" key="2">
    <source>
        <dbReference type="Pfam" id="PF04453"/>
    </source>
</evidence>
<feature type="domain" description="LptD C-terminal" evidence="2">
    <location>
        <begin position="318"/>
        <end position="690"/>
    </location>
</feature>
<dbReference type="Pfam" id="PF19838">
    <property type="entry name" value="LptD_2"/>
    <property type="match status" value="1"/>
</dbReference>
<comment type="caution">
    <text evidence="1">Lacks conserved residue(s) required for the propagation of feature annotation.</text>
</comment>
<feature type="domain" description="LPS-assembly protein LptD central" evidence="3">
    <location>
        <begin position="218"/>
        <end position="311"/>
    </location>
</feature>
<dbReference type="HAMAP" id="MF_01411">
    <property type="entry name" value="LPS_assembly_LptD"/>
    <property type="match status" value="1"/>
</dbReference>
<dbReference type="RefSeq" id="WP_310343540.1">
    <property type="nucleotide sequence ID" value="NZ_JAVDXO010000005.1"/>
</dbReference>
<feature type="signal peptide" evidence="1">
    <location>
        <begin position="1"/>
        <end position="37"/>
    </location>
</feature>
<comment type="subcellular location">
    <subcellularLocation>
        <location evidence="1">Cell outer membrane</location>
    </subcellularLocation>
</comment>
<organism evidence="4 5">
    <name type="scientific">Rhodoferax saidenbachensis</name>
    <dbReference type="NCBI Taxonomy" id="1484693"/>
    <lineage>
        <taxon>Bacteria</taxon>
        <taxon>Pseudomonadati</taxon>
        <taxon>Pseudomonadota</taxon>
        <taxon>Betaproteobacteria</taxon>
        <taxon>Burkholderiales</taxon>
        <taxon>Comamonadaceae</taxon>
        <taxon>Rhodoferax</taxon>
    </lineage>
</organism>
<comment type="similarity">
    <text evidence="1">Belongs to the LptD family.</text>
</comment>
<gene>
    <name evidence="1" type="primary">lptD</name>
    <name evidence="4" type="ORF">J2X15_002638</name>
</gene>
<keyword evidence="1" id="KW-0998">Cell outer membrane</keyword>
<comment type="subunit">
    <text evidence="1">Component of the lipopolysaccharide transport and assembly complex. Interacts with LptE and LptA.</text>
</comment>
<dbReference type="Gene3D" id="2.60.450.10">
    <property type="entry name" value="Lipopolysaccharide (LPS) transport protein A like domain"/>
    <property type="match status" value="1"/>
</dbReference>
<dbReference type="InterPro" id="IPR045659">
    <property type="entry name" value="LptD_2"/>
</dbReference>